<feature type="compositionally biased region" description="Basic and acidic residues" evidence="8">
    <location>
        <begin position="549"/>
        <end position="560"/>
    </location>
</feature>
<dbReference type="Gene3D" id="2.30.30.490">
    <property type="match status" value="1"/>
</dbReference>
<dbReference type="InterPro" id="IPR001005">
    <property type="entry name" value="SANT/Myb"/>
</dbReference>
<evidence type="ECO:0000259" key="9">
    <source>
        <dbReference type="PROSITE" id="PS51038"/>
    </source>
</evidence>
<dbReference type="PANTHER" id="PTHR10865">
    <property type="entry name" value="METASTASIS-ASSOCIATED PROTEIN AND MESODERM INDUCTION EARLY RESPONSE PROTEIN"/>
    <property type="match status" value="1"/>
</dbReference>
<dbReference type="Ensembl" id="ENSATET00000058913.2">
    <property type="protein sequence ID" value="ENSATEP00000069409.2"/>
    <property type="gene ID" value="ENSATEG00000004570.3"/>
</dbReference>
<dbReference type="GO" id="GO:0003682">
    <property type="term" value="F:chromatin binding"/>
    <property type="evidence" value="ECO:0007669"/>
    <property type="project" value="InterPro"/>
</dbReference>
<dbReference type="GO" id="GO:0016581">
    <property type="term" value="C:NuRD complex"/>
    <property type="evidence" value="ECO:0007669"/>
    <property type="project" value="TreeGrafter"/>
</dbReference>
<dbReference type="Pfam" id="PF00249">
    <property type="entry name" value="Myb_DNA-binding"/>
    <property type="match status" value="1"/>
</dbReference>
<keyword evidence="2" id="KW-0479">Metal-binding</keyword>
<dbReference type="PROSITE" id="PS51038">
    <property type="entry name" value="BAH"/>
    <property type="match status" value="1"/>
</dbReference>
<dbReference type="AlphaFoldDB" id="A0A7N6FL53"/>
<organism evidence="12 13">
    <name type="scientific">Anabas testudineus</name>
    <name type="common">Climbing perch</name>
    <name type="synonym">Anthias testudineus</name>
    <dbReference type="NCBI Taxonomy" id="64144"/>
    <lineage>
        <taxon>Eukaryota</taxon>
        <taxon>Metazoa</taxon>
        <taxon>Chordata</taxon>
        <taxon>Craniata</taxon>
        <taxon>Vertebrata</taxon>
        <taxon>Euteleostomi</taxon>
        <taxon>Actinopterygii</taxon>
        <taxon>Neopterygii</taxon>
        <taxon>Teleostei</taxon>
        <taxon>Neoteleostei</taxon>
        <taxon>Acanthomorphata</taxon>
        <taxon>Anabantaria</taxon>
        <taxon>Anabantiformes</taxon>
        <taxon>Anabantoidei</taxon>
        <taxon>Anabantidae</taxon>
        <taxon>Anabas</taxon>
    </lineage>
</organism>
<dbReference type="InterPro" id="IPR009057">
    <property type="entry name" value="Homeodomain-like_sf"/>
</dbReference>
<dbReference type="InterPro" id="IPR000949">
    <property type="entry name" value="ELM2_dom"/>
</dbReference>
<evidence type="ECO:0000259" key="11">
    <source>
        <dbReference type="PROSITE" id="PS51293"/>
    </source>
</evidence>
<dbReference type="SMART" id="SM00401">
    <property type="entry name" value="ZnF_GATA"/>
    <property type="match status" value="1"/>
</dbReference>
<evidence type="ECO:0000259" key="10">
    <source>
        <dbReference type="PROSITE" id="PS51156"/>
    </source>
</evidence>
<evidence type="ECO:0000256" key="8">
    <source>
        <dbReference type="SAM" id="MobiDB-lite"/>
    </source>
</evidence>
<reference evidence="12" key="3">
    <citation type="submission" date="2025-09" db="UniProtKB">
        <authorList>
            <consortium name="Ensembl"/>
        </authorList>
    </citation>
    <scope>IDENTIFICATION</scope>
</reference>
<dbReference type="CDD" id="cd00202">
    <property type="entry name" value="ZnF_GATA"/>
    <property type="match status" value="1"/>
</dbReference>
<gene>
    <name evidence="12" type="primary">MTA1</name>
</gene>
<keyword evidence="3" id="KW-0863">Zinc-finger</keyword>
<feature type="domain" description="SANT" evidence="11">
    <location>
        <begin position="266"/>
        <end position="318"/>
    </location>
</feature>
<evidence type="ECO:0000256" key="5">
    <source>
        <dbReference type="ARBA" id="ARBA00023125"/>
    </source>
</evidence>
<feature type="region of interest" description="Disordered" evidence="8">
    <location>
        <begin position="508"/>
        <end position="560"/>
    </location>
</feature>
<feature type="domain" description="ELM2" evidence="10">
    <location>
        <begin position="148"/>
        <end position="259"/>
    </location>
</feature>
<dbReference type="SMART" id="SM01189">
    <property type="entry name" value="ELM2"/>
    <property type="match status" value="1"/>
</dbReference>
<evidence type="ECO:0000256" key="2">
    <source>
        <dbReference type="ARBA" id="ARBA00022723"/>
    </source>
</evidence>
<accession>A0A7N6FL53</accession>
<evidence type="ECO:0000256" key="1">
    <source>
        <dbReference type="ARBA" id="ARBA00022553"/>
    </source>
</evidence>
<reference evidence="12" key="2">
    <citation type="submission" date="2025-08" db="UniProtKB">
        <authorList>
            <consortium name="Ensembl"/>
        </authorList>
    </citation>
    <scope>IDENTIFICATION</scope>
</reference>
<dbReference type="GO" id="GO:0043565">
    <property type="term" value="F:sequence-specific DNA binding"/>
    <property type="evidence" value="ECO:0007669"/>
    <property type="project" value="InterPro"/>
</dbReference>
<dbReference type="SMART" id="SM00717">
    <property type="entry name" value="SANT"/>
    <property type="match status" value="1"/>
</dbReference>
<dbReference type="GeneTree" id="ENSGT01030000234573"/>
<feature type="domain" description="BAH" evidence="9">
    <location>
        <begin position="4"/>
        <end position="147"/>
    </location>
</feature>
<dbReference type="GO" id="GO:0003713">
    <property type="term" value="F:transcription coactivator activity"/>
    <property type="evidence" value="ECO:0007669"/>
    <property type="project" value="TreeGrafter"/>
</dbReference>
<keyword evidence="1" id="KW-0597">Phosphoprotein</keyword>
<evidence type="ECO:0000313" key="12">
    <source>
        <dbReference type="Ensembl" id="ENSATEP00000069409.2"/>
    </source>
</evidence>
<evidence type="ECO:0000313" key="13">
    <source>
        <dbReference type="Proteomes" id="UP000265040"/>
    </source>
</evidence>
<dbReference type="Pfam" id="PF17226">
    <property type="entry name" value="MTA_R1"/>
    <property type="match status" value="1"/>
</dbReference>
<keyword evidence="13" id="KW-1185">Reference proteome</keyword>
<dbReference type="GO" id="GO:0006302">
    <property type="term" value="P:double-strand break repair"/>
    <property type="evidence" value="ECO:0007669"/>
    <property type="project" value="TreeGrafter"/>
</dbReference>
<dbReference type="PROSITE" id="PS51156">
    <property type="entry name" value="ELM2"/>
    <property type="match status" value="1"/>
</dbReference>
<dbReference type="Gene3D" id="4.10.1240.50">
    <property type="match status" value="1"/>
</dbReference>
<dbReference type="GO" id="GO:0010212">
    <property type="term" value="P:response to ionizing radiation"/>
    <property type="evidence" value="ECO:0007669"/>
    <property type="project" value="TreeGrafter"/>
</dbReference>
<dbReference type="InterPro" id="IPR000679">
    <property type="entry name" value="Znf_GATA"/>
</dbReference>
<dbReference type="Proteomes" id="UP000265040">
    <property type="component" value="Chromosome 22"/>
</dbReference>
<dbReference type="InterPro" id="IPR017884">
    <property type="entry name" value="SANT_dom"/>
</dbReference>
<dbReference type="InterPro" id="IPR040138">
    <property type="entry name" value="MIER/MTA"/>
</dbReference>
<comment type="similarity">
    <text evidence="7">Belongs to the metastasis-associated protein family.</text>
</comment>
<dbReference type="CDD" id="cd04709">
    <property type="entry name" value="BAH_MTA"/>
    <property type="match status" value="1"/>
</dbReference>
<proteinExistence type="inferred from homology"/>
<name>A0A7N6FL53_ANATE</name>
<dbReference type="SMART" id="SM00439">
    <property type="entry name" value="BAH"/>
    <property type="match status" value="1"/>
</dbReference>
<evidence type="ECO:0000256" key="6">
    <source>
        <dbReference type="ARBA" id="ARBA00023242"/>
    </source>
</evidence>
<dbReference type="GO" id="GO:0000122">
    <property type="term" value="P:negative regulation of transcription by RNA polymerase II"/>
    <property type="evidence" value="ECO:0007669"/>
    <property type="project" value="TreeGrafter"/>
</dbReference>
<dbReference type="InterPro" id="IPR001025">
    <property type="entry name" value="BAH_dom"/>
</dbReference>
<dbReference type="CDD" id="cd11661">
    <property type="entry name" value="SANT_MTA3_like"/>
    <property type="match status" value="1"/>
</dbReference>
<dbReference type="GO" id="GO:0042826">
    <property type="term" value="F:histone deacetylase binding"/>
    <property type="evidence" value="ECO:0007669"/>
    <property type="project" value="TreeGrafter"/>
</dbReference>
<sequence>MAYSVKKMGDYVYFENSSSNPLLIRRIEELNKTANGNVEAKVVCFYRRRDISSTLIALADKHARELEEEMENPEMADLPEKQKHQLRHRELFLSRQLESLPATHIRGKCCVTLLNETEALKSYLDREDAFFYSLVYDPQQKTLLADKGEIRVGNKYQADITDLLTEGEDDGRDLEKLEEKIWDPNSSLTEKQIDQFLVVARSVGTFARALDCSSSVRQPSLHMSAAAASRDITLFHAMDTLHATGYDMTRAIAALVPQGGPVLCRDEMEEWSASEANLFEEALEKYGKDFTDIQQDFLPWKSLTSIIEYYYMWKTTDRYVQQVKTSIVNKPNPNQLSNNVKPTLVNGAAGAGVPGPPGSGQTPGLGRACESCYSSSSYQWYSWGPPNMQCRLCASCWTYWKKYGGLKLPTRLDGERPGPNRNMSPHGLQLRHSGSPKFAVKTRQAFYLQTTGLTRMARRLCQDIIRPRHLARHPYLPVNTAAIKAECKELLSSLCFVYIVIKYKLDEAHPRPAKPDPPTRGGSISTSNLTPIKSSPILNNGSPTILGKRTYEQHNGLDGE</sequence>
<dbReference type="Gene3D" id="1.10.10.60">
    <property type="entry name" value="Homeodomain-like"/>
    <property type="match status" value="1"/>
</dbReference>
<dbReference type="Pfam" id="PF00320">
    <property type="entry name" value="GATA"/>
    <property type="match status" value="1"/>
</dbReference>
<dbReference type="InterPro" id="IPR043151">
    <property type="entry name" value="BAH_sf"/>
</dbReference>
<feature type="region of interest" description="Disordered" evidence="8">
    <location>
        <begin position="411"/>
        <end position="433"/>
    </location>
</feature>
<keyword evidence="4" id="KW-0862">Zinc</keyword>
<evidence type="ECO:0000256" key="4">
    <source>
        <dbReference type="ARBA" id="ARBA00022833"/>
    </source>
</evidence>
<dbReference type="PANTHER" id="PTHR10865:SF5">
    <property type="entry name" value="METASTASIS-ASSOCIATED PROTEIN MTA1"/>
    <property type="match status" value="1"/>
</dbReference>
<evidence type="ECO:0000256" key="3">
    <source>
        <dbReference type="ARBA" id="ARBA00022771"/>
    </source>
</evidence>
<dbReference type="GO" id="GO:0003714">
    <property type="term" value="F:transcription corepressor activity"/>
    <property type="evidence" value="ECO:0007669"/>
    <property type="project" value="TreeGrafter"/>
</dbReference>
<dbReference type="Pfam" id="PF01448">
    <property type="entry name" value="ELM2"/>
    <property type="match status" value="1"/>
</dbReference>
<keyword evidence="5" id="KW-0238">DNA-binding</keyword>
<keyword evidence="6" id="KW-0539">Nucleus</keyword>
<dbReference type="InterPro" id="IPR035170">
    <property type="entry name" value="MTA1_R1"/>
</dbReference>
<dbReference type="GO" id="GO:0008270">
    <property type="term" value="F:zinc ion binding"/>
    <property type="evidence" value="ECO:0007669"/>
    <property type="project" value="UniProtKB-KW"/>
</dbReference>
<reference evidence="12" key="1">
    <citation type="submission" date="2021-04" db="EMBL/GenBank/DDBJ databases">
        <authorList>
            <consortium name="Wellcome Sanger Institute Data Sharing"/>
        </authorList>
    </citation>
    <scope>NUCLEOTIDE SEQUENCE [LARGE SCALE GENOMIC DNA]</scope>
</reference>
<protein>
    <recommendedName>
        <fullName evidence="14">Metastasis associated 1</fullName>
    </recommendedName>
</protein>
<dbReference type="PROSITE" id="PS51293">
    <property type="entry name" value="SANT"/>
    <property type="match status" value="1"/>
</dbReference>
<dbReference type="SUPFAM" id="SSF46689">
    <property type="entry name" value="Homeodomain-like"/>
    <property type="match status" value="1"/>
</dbReference>
<dbReference type="Pfam" id="PF01426">
    <property type="entry name" value="BAH"/>
    <property type="match status" value="1"/>
</dbReference>
<feature type="compositionally biased region" description="Polar residues" evidence="8">
    <location>
        <begin position="522"/>
        <end position="543"/>
    </location>
</feature>
<evidence type="ECO:0008006" key="14">
    <source>
        <dbReference type="Google" id="ProtNLM"/>
    </source>
</evidence>
<evidence type="ECO:0000256" key="7">
    <source>
        <dbReference type="ARBA" id="ARBA00093454"/>
    </source>
</evidence>